<sequence length="1313" mass="149579">MEDKSFAAVDVLDFIDYNNSHLPIKCETKTWNKFNKVQKPPECLILCDFVRKNQWNKENNSNAARSTLSLHISACQNAFDTSDSNNQNVLPKSQFDKTSKKLFTLIEIPRQQHAHFGEPEIMHFKASQTLLNPNRTSNDNVMRARTQSVMRARTQSGIKLDQLMVIVEKTILCYQNPVTALFESNTLDFPGHGWVRDNLYAAQALWAMYRTYRKSAELDEDLAKANELGFTCIKIMQSLLECMMRQVDKVELFKKHLRGSDSLHAKYSVQTKSSVVGDNDWGHLQVDAISLFLLILAQMTASGLQIVRNFDEVAFVQNLVYYIEVGYRTPDYGIWERGDKTNQGICELNASSIGMAKAALQAINDVGDLFSDGSKGSIIHVLPDEVQQCSAVLSSVLPRESFSKETDAALLTLQKFENIECEWPVFFCYFLLDALFHDDEESANEYWNKLQKTIVVREEDSKYEYVGLIPELYLVTKDKVELERQEHGSQERVPGGTTPFLWAQSLYIICCLLRYRFLTPAEIDPLSRRLTLTERRPPCEVQVVILAETKDVQDELFNNEIDVQLLDEVDPVFCIQPAQTFARILSRIGTSEKLKLTGRPTDRDIGLLSTSKLYHLGDKFVIFTPQFMDRRRSHLMYDIRILMDEWTSELHYIYNEWNSTGISGRPLVVLVVSKNMLETDLTTTLAPSLLNRRHKSTVLGTIKKIKNGYIGGARVVMKNISDFFRTTSVSKLEFHDGNIEEFFTSETLPRSLLQDVATATTPDPRTAGLKRADSIRDRWARQFTAVHRTSMRHRSIVLDSNDSDLAQLRLVYAKKTNNPDALSPVGEGIETSNKPKNQVSVVKQSEHLHTSNSSSSMSSNDSIAKFDRAQLEDMSTEDLIDMLLESTILDEQASIIHFLWMKVGPNFDTRLNNVNGVTVRVLMEEIFLKACESRDWSWVRLTGGLLNKQLDELAKAVTHLLVRQKQITVGMPTKSEEAITCPKTKEELKDIFGRAYSDDPNSFTLAQEIIVSLGSLVRTDPQLFVEMFRLRIGLIIQIIASELARIRKLSATEASQRLLAISPYEVKCMLFSLLSGRLLEDITSGEETAAGKEIHTGMGSFRKQIEERKSLRKSVAGGSLQQNEIDDLLDEDDAEEDFQFGIWLRHRRIDGALNRVPPDFYSDLWDSVRLFPHGLAINRMILQRHLTQEMTRREIKFALEVEQVLNQISEPEYREIVVEVLTLMSRLEELLMTKPKIPLDQPFEVDIVVYRANELFVEHNKRLETVVLECCGSGKVCDSARSICKHFYDTAPAGEFGTSHYIIKALMDIFAPL</sequence>
<proteinExistence type="predicted"/>
<evidence type="ECO:0000313" key="2">
    <source>
        <dbReference type="WBParaSite" id="PS1159_v2.g19971.t1"/>
    </source>
</evidence>
<dbReference type="Proteomes" id="UP000887580">
    <property type="component" value="Unplaced"/>
</dbReference>
<accession>A0AC35FSF5</accession>
<name>A0AC35FSF5_9BILA</name>
<organism evidence="1 2">
    <name type="scientific">Panagrolaimus sp. PS1159</name>
    <dbReference type="NCBI Taxonomy" id="55785"/>
    <lineage>
        <taxon>Eukaryota</taxon>
        <taxon>Metazoa</taxon>
        <taxon>Ecdysozoa</taxon>
        <taxon>Nematoda</taxon>
        <taxon>Chromadorea</taxon>
        <taxon>Rhabditida</taxon>
        <taxon>Tylenchina</taxon>
        <taxon>Panagrolaimomorpha</taxon>
        <taxon>Panagrolaimoidea</taxon>
        <taxon>Panagrolaimidae</taxon>
        <taxon>Panagrolaimus</taxon>
    </lineage>
</organism>
<dbReference type="WBParaSite" id="PS1159_v2.g19971.t1">
    <property type="protein sequence ID" value="PS1159_v2.g19971.t1"/>
    <property type="gene ID" value="PS1159_v2.g19971"/>
</dbReference>
<protein>
    <submittedName>
        <fullName evidence="2">Phosphorylase b kinase regulatory subunit</fullName>
    </submittedName>
</protein>
<evidence type="ECO:0000313" key="1">
    <source>
        <dbReference type="Proteomes" id="UP000887580"/>
    </source>
</evidence>
<reference evidence="2" key="1">
    <citation type="submission" date="2022-11" db="UniProtKB">
        <authorList>
            <consortium name="WormBaseParasite"/>
        </authorList>
    </citation>
    <scope>IDENTIFICATION</scope>
</reference>